<dbReference type="AlphaFoldDB" id="A0A502IL72"/>
<evidence type="ECO:0000313" key="2">
    <source>
        <dbReference type="EMBL" id="TPG87075.1"/>
    </source>
</evidence>
<reference evidence="2 3" key="1">
    <citation type="journal article" date="2019" name="Environ. Microbiol.">
        <title>Species interactions and distinct microbial communities in high Arctic permafrost affected cryosols are associated with the CH4 and CO2 gas fluxes.</title>
        <authorList>
            <person name="Altshuler I."/>
            <person name="Hamel J."/>
            <person name="Turney S."/>
            <person name="Magnuson E."/>
            <person name="Levesque R."/>
            <person name="Greer C."/>
            <person name="Whyte L.G."/>
        </authorList>
    </citation>
    <scope>NUCLEOTIDE SEQUENCE [LARGE SCALE GENOMIC DNA]</scope>
    <source>
        <strain evidence="2 3">OWC5</strain>
    </source>
</reference>
<dbReference type="EMBL" id="RCZA01000001">
    <property type="protein sequence ID" value="TPG87075.1"/>
    <property type="molecule type" value="Genomic_DNA"/>
</dbReference>
<proteinExistence type="predicted"/>
<sequence length="76" mass="8625">MSRSLGLREDQREGEVLATLIRGLFALDPVWCNREQARSHRGSPVNTKFVPTKDQLWERACSRRGPDSERSSKPSA</sequence>
<comment type="caution">
    <text evidence="2">The sequence shown here is derived from an EMBL/GenBank/DDBJ whole genome shotgun (WGS) entry which is preliminary data.</text>
</comment>
<evidence type="ECO:0000256" key="1">
    <source>
        <dbReference type="SAM" id="MobiDB-lite"/>
    </source>
</evidence>
<evidence type="ECO:0000313" key="3">
    <source>
        <dbReference type="Proteomes" id="UP000320914"/>
    </source>
</evidence>
<gene>
    <name evidence="2" type="ORF">EAH74_00505</name>
</gene>
<accession>A0A502IL72</accession>
<organism evidence="2 3">
    <name type="scientific">Pseudomonas mandelii</name>
    <dbReference type="NCBI Taxonomy" id="75612"/>
    <lineage>
        <taxon>Bacteria</taxon>
        <taxon>Pseudomonadati</taxon>
        <taxon>Pseudomonadota</taxon>
        <taxon>Gammaproteobacteria</taxon>
        <taxon>Pseudomonadales</taxon>
        <taxon>Pseudomonadaceae</taxon>
        <taxon>Pseudomonas</taxon>
    </lineage>
</organism>
<protein>
    <submittedName>
        <fullName evidence="2">Uncharacterized protein</fullName>
    </submittedName>
</protein>
<name>A0A502IL72_9PSED</name>
<feature type="region of interest" description="Disordered" evidence="1">
    <location>
        <begin position="56"/>
        <end position="76"/>
    </location>
</feature>
<dbReference type="Proteomes" id="UP000320914">
    <property type="component" value="Unassembled WGS sequence"/>
</dbReference>